<evidence type="ECO:0000313" key="8">
    <source>
        <dbReference type="Proteomes" id="UP000712673"/>
    </source>
</evidence>
<sequence length="253" mass="27630">MYTLWWREITRFCRQRSRWSSALMQPLLVWLLLGGGFRASFRLADGAADTGYMEYFYPGVLTMVMLFTAIFATIAVVEDRREGFLQGVLVAPVSRFSIVLGQALGSTTLALLQGALLLVLTPLIGLTISLPALLLAVLVLFGIAFGMTNLGLIIAWRLRSTQGFHAIMNLLLMPLWLLSGAFFPAAGAPVWLTWVMWLNPLTYGVAALRRSLYLADATAVGAIPSLLPALMVTGVFGIVTLLLAVHTARRSTL</sequence>
<comment type="caution">
    <text evidence="5">Lacks conserved residue(s) required for the propagation of feature annotation.</text>
</comment>
<dbReference type="GO" id="GO:0140359">
    <property type="term" value="F:ABC-type transporter activity"/>
    <property type="evidence" value="ECO:0007669"/>
    <property type="project" value="InterPro"/>
</dbReference>
<keyword evidence="5" id="KW-0813">Transport</keyword>
<name>A0A937W558_UNCTE</name>
<proteinExistence type="inferred from homology"/>
<keyword evidence="2 5" id="KW-0812">Transmembrane</keyword>
<protein>
    <recommendedName>
        <fullName evidence="5">Transport permease protein</fullName>
    </recommendedName>
</protein>
<evidence type="ECO:0000256" key="1">
    <source>
        <dbReference type="ARBA" id="ARBA00004141"/>
    </source>
</evidence>
<reference evidence="7" key="1">
    <citation type="submission" date="2019-03" db="EMBL/GenBank/DDBJ databases">
        <title>Lake Tanganyika Metagenome-Assembled Genomes (MAGs).</title>
        <authorList>
            <person name="Tran P."/>
        </authorList>
    </citation>
    <scope>NUCLEOTIDE SEQUENCE</scope>
    <source>
        <strain evidence="7">K_DeepCast_65m_m2_066</strain>
    </source>
</reference>
<keyword evidence="5" id="KW-1003">Cell membrane</keyword>
<feature type="transmembrane region" description="Helical" evidence="5">
    <location>
        <begin position="132"/>
        <end position="158"/>
    </location>
</feature>
<keyword evidence="3 5" id="KW-1133">Transmembrane helix</keyword>
<feature type="transmembrane region" description="Helical" evidence="5">
    <location>
        <begin position="56"/>
        <end position="77"/>
    </location>
</feature>
<dbReference type="AlphaFoldDB" id="A0A937W558"/>
<feature type="transmembrane region" description="Helical" evidence="5">
    <location>
        <begin position="217"/>
        <end position="245"/>
    </location>
</feature>
<keyword evidence="4 5" id="KW-0472">Membrane</keyword>
<evidence type="ECO:0000256" key="5">
    <source>
        <dbReference type="RuleBase" id="RU361157"/>
    </source>
</evidence>
<dbReference type="PANTHER" id="PTHR43229">
    <property type="entry name" value="NODULATION PROTEIN J"/>
    <property type="match status" value="1"/>
</dbReference>
<accession>A0A937W558</accession>
<evidence type="ECO:0000256" key="4">
    <source>
        <dbReference type="ARBA" id="ARBA00023136"/>
    </source>
</evidence>
<dbReference type="PIRSF" id="PIRSF006648">
    <property type="entry name" value="DrrB"/>
    <property type="match status" value="1"/>
</dbReference>
<dbReference type="InterPro" id="IPR051784">
    <property type="entry name" value="Nod_factor_ABC_transporter"/>
</dbReference>
<feature type="transmembrane region" description="Helical" evidence="5">
    <location>
        <begin position="170"/>
        <end position="197"/>
    </location>
</feature>
<dbReference type="PRINTS" id="PR00164">
    <property type="entry name" value="ABC2TRNSPORT"/>
</dbReference>
<dbReference type="PROSITE" id="PS51012">
    <property type="entry name" value="ABC_TM2"/>
    <property type="match status" value="1"/>
</dbReference>
<comment type="caution">
    <text evidence="7">The sequence shown here is derived from an EMBL/GenBank/DDBJ whole genome shotgun (WGS) entry which is preliminary data.</text>
</comment>
<gene>
    <name evidence="7" type="ORF">FJZ47_21705</name>
</gene>
<comment type="similarity">
    <text evidence="5">Belongs to the ABC-2 integral membrane protein family.</text>
</comment>
<feature type="transmembrane region" description="Helical" evidence="5">
    <location>
        <begin position="98"/>
        <end position="120"/>
    </location>
</feature>
<dbReference type="EMBL" id="VGLS01000892">
    <property type="protein sequence ID" value="MBM3226388.1"/>
    <property type="molecule type" value="Genomic_DNA"/>
</dbReference>
<dbReference type="Proteomes" id="UP000712673">
    <property type="component" value="Unassembled WGS sequence"/>
</dbReference>
<evidence type="ECO:0000256" key="2">
    <source>
        <dbReference type="ARBA" id="ARBA00022692"/>
    </source>
</evidence>
<evidence type="ECO:0000259" key="6">
    <source>
        <dbReference type="PROSITE" id="PS51012"/>
    </source>
</evidence>
<evidence type="ECO:0000256" key="3">
    <source>
        <dbReference type="ARBA" id="ARBA00022989"/>
    </source>
</evidence>
<dbReference type="GO" id="GO:0043190">
    <property type="term" value="C:ATP-binding cassette (ABC) transporter complex"/>
    <property type="evidence" value="ECO:0007669"/>
    <property type="project" value="InterPro"/>
</dbReference>
<organism evidence="7 8">
    <name type="scientific">Tectimicrobiota bacterium</name>
    <dbReference type="NCBI Taxonomy" id="2528274"/>
    <lineage>
        <taxon>Bacteria</taxon>
        <taxon>Pseudomonadati</taxon>
        <taxon>Nitrospinota/Tectimicrobiota group</taxon>
        <taxon>Candidatus Tectimicrobiota</taxon>
    </lineage>
</organism>
<comment type="subcellular location">
    <subcellularLocation>
        <location evidence="5">Cell membrane</location>
        <topology evidence="5">Multi-pass membrane protein</topology>
    </subcellularLocation>
    <subcellularLocation>
        <location evidence="1">Membrane</location>
        <topology evidence="1">Multi-pass membrane protein</topology>
    </subcellularLocation>
</comment>
<dbReference type="InterPro" id="IPR013525">
    <property type="entry name" value="ABC2_TM"/>
</dbReference>
<feature type="domain" description="ABC transmembrane type-2" evidence="6">
    <location>
        <begin position="17"/>
        <end position="251"/>
    </location>
</feature>
<dbReference type="InterPro" id="IPR047817">
    <property type="entry name" value="ABC2_TM_bact-type"/>
</dbReference>
<dbReference type="InterPro" id="IPR000412">
    <property type="entry name" value="ABC_2_transport"/>
</dbReference>
<evidence type="ECO:0000313" key="7">
    <source>
        <dbReference type="EMBL" id="MBM3226388.1"/>
    </source>
</evidence>
<dbReference type="Pfam" id="PF01061">
    <property type="entry name" value="ABC2_membrane"/>
    <property type="match status" value="1"/>
</dbReference>
<dbReference type="PANTHER" id="PTHR43229:SF2">
    <property type="entry name" value="NODULATION PROTEIN J"/>
    <property type="match status" value="1"/>
</dbReference>